<protein>
    <submittedName>
        <fullName evidence="1">Uncharacterized protein</fullName>
    </submittedName>
</protein>
<organism evidence="1">
    <name type="scientific">Hyperionvirus sp</name>
    <dbReference type="NCBI Taxonomy" id="2487770"/>
    <lineage>
        <taxon>Viruses</taxon>
        <taxon>Varidnaviria</taxon>
        <taxon>Bamfordvirae</taxon>
        <taxon>Nucleocytoviricota</taxon>
        <taxon>Megaviricetes</taxon>
        <taxon>Imitervirales</taxon>
        <taxon>Mimiviridae</taxon>
        <taxon>Klosneuvirinae</taxon>
    </lineage>
</organism>
<reference evidence="1" key="1">
    <citation type="submission" date="2018-10" db="EMBL/GenBank/DDBJ databases">
        <title>Hidden diversity of soil giant viruses.</title>
        <authorList>
            <person name="Schulz F."/>
            <person name="Alteio L."/>
            <person name="Goudeau D."/>
            <person name="Ryan E.M."/>
            <person name="Malmstrom R.R."/>
            <person name="Blanchard J."/>
            <person name="Woyke T."/>
        </authorList>
    </citation>
    <scope>NUCLEOTIDE SEQUENCE</scope>
    <source>
        <strain evidence="1">HYV1</strain>
    </source>
</reference>
<sequence>MLRKSLFSYSDVFECKDIFGDVLGHSFSEKYLWVRRRVIRSFISKYSLIAYIGIVDRGYG</sequence>
<accession>A0A3G5AE01</accession>
<gene>
    <name evidence="1" type="ORF">Hyperionvirus42_10</name>
</gene>
<name>A0A3G5AE01_9VIRU</name>
<dbReference type="EMBL" id="MK072424">
    <property type="protein sequence ID" value="AYV84834.1"/>
    <property type="molecule type" value="Genomic_DNA"/>
</dbReference>
<proteinExistence type="predicted"/>
<evidence type="ECO:0000313" key="1">
    <source>
        <dbReference type="EMBL" id="AYV84834.1"/>
    </source>
</evidence>